<feature type="transmembrane region" description="Helical" evidence="7">
    <location>
        <begin position="155"/>
        <end position="173"/>
    </location>
</feature>
<protein>
    <submittedName>
        <fullName evidence="9">Sodium:proton antiporter</fullName>
    </submittedName>
</protein>
<evidence type="ECO:0000256" key="6">
    <source>
        <dbReference type="SAM" id="MobiDB-lite"/>
    </source>
</evidence>
<evidence type="ECO:0000313" key="9">
    <source>
        <dbReference type="EMBL" id="GJN55763.1"/>
    </source>
</evidence>
<feature type="transmembrane region" description="Helical" evidence="7">
    <location>
        <begin position="180"/>
        <end position="199"/>
    </location>
</feature>
<comment type="subcellular location">
    <subcellularLocation>
        <location evidence="1">Membrane</location>
        <topology evidence="1">Multi-pass membrane protein</topology>
    </subcellularLocation>
</comment>
<dbReference type="Gene3D" id="1.20.1510.10">
    <property type="entry name" value="Cation efflux protein transmembrane domain"/>
    <property type="match status" value="1"/>
</dbReference>
<feature type="domain" description="Cation efflux protein transmembrane" evidence="8">
    <location>
        <begin position="123"/>
        <end position="293"/>
    </location>
</feature>
<keyword evidence="4 7" id="KW-1133">Transmembrane helix</keyword>
<feature type="transmembrane region" description="Helical" evidence="7">
    <location>
        <begin position="252"/>
        <end position="269"/>
    </location>
</feature>
<evidence type="ECO:0000256" key="7">
    <source>
        <dbReference type="SAM" id="Phobius"/>
    </source>
</evidence>
<evidence type="ECO:0000256" key="3">
    <source>
        <dbReference type="ARBA" id="ARBA00022906"/>
    </source>
</evidence>
<dbReference type="EMBL" id="BQKM01000021">
    <property type="protein sequence ID" value="GJN55763.1"/>
    <property type="molecule type" value="Genomic_DNA"/>
</dbReference>
<keyword evidence="10" id="KW-1185">Reference proteome</keyword>
<feature type="transmembrane region" description="Helical" evidence="7">
    <location>
        <begin position="124"/>
        <end position="143"/>
    </location>
</feature>
<accession>A0ABQ4W8G1</accession>
<dbReference type="InterPro" id="IPR050681">
    <property type="entry name" value="CDF/SLC30A"/>
</dbReference>
<evidence type="ECO:0000256" key="5">
    <source>
        <dbReference type="ARBA" id="ARBA00023136"/>
    </source>
</evidence>
<name>A0ABQ4W8G1_9PSED</name>
<keyword evidence="3" id="KW-0813">Transport</keyword>
<dbReference type="InterPro" id="IPR036163">
    <property type="entry name" value="HMA_dom_sf"/>
</dbReference>
<dbReference type="SUPFAM" id="SSF161111">
    <property type="entry name" value="Cation efflux protein transmembrane domain-like"/>
    <property type="match status" value="1"/>
</dbReference>
<feature type="transmembrane region" description="Helical" evidence="7">
    <location>
        <begin position="211"/>
        <end position="232"/>
    </location>
</feature>
<keyword evidence="3" id="KW-0864">Zinc transport</keyword>
<dbReference type="SUPFAM" id="SSF55008">
    <property type="entry name" value="HMA, heavy metal-associated domain"/>
    <property type="match status" value="1"/>
</dbReference>
<evidence type="ECO:0000256" key="4">
    <source>
        <dbReference type="ARBA" id="ARBA00022989"/>
    </source>
</evidence>
<keyword evidence="3" id="KW-0406">Ion transport</keyword>
<reference evidence="9 10" key="1">
    <citation type="submission" date="2021-12" db="EMBL/GenBank/DDBJ databases">
        <title>Characterization of novel class B3 metallo-beta-lactamase from novel Pseudomonas species.</title>
        <authorList>
            <person name="Yamada K."/>
            <person name="Aoki K."/>
            <person name="Ishii Y."/>
        </authorList>
    </citation>
    <scope>NUCLEOTIDE SEQUENCE [LARGE SCALE GENOMIC DNA]</scope>
    <source>
        <strain evidence="9 10">TUM20286</strain>
    </source>
</reference>
<keyword evidence="5 7" id="KW-0472">Membrane</keyword>
<dbReference type="RefSeq" id="WP_175384247.1">
    <property type="nucleotide sequence ID" value="NZ_AP023189.1"/>
</dbReference>
<evidence type="ECO:0000313" key="10">
    <source>
        <dbReference type="Proteomes" id="UP001054892"/>
    </source>
</evidence>
<organism evidence="9 10">
    <name type="scientific">Pseudomonas tohonis</name>
    <dbReference type="NCBI Taxonomy" id="2725477"/>
    <lineage>
        <taxon>Bacteria</taxon>
        <taxon>Pseudomonadati</taxon>
        <taxon>Pseudomonadota</taxon>
        <taxon>Gammaproteobacteria</taxon>
        <taxon>Pseudomonadales</taxon>
        <taxon>Pseudomonadaceae</taxon>
        <taxon>Pseudomonas</taxon>
    </lineage>
</organism>
<dbReference type="PANTHER" id="PTHR11562">
    <property type="entry name" value="CATION EFFLUX PROTEIN/ ZINC TRANSPORTER"/>
    <property type="match status" value="1"/>
</dbReference>
<evidence type="ECO:0000259" key="8">
    <source>
        <dbReference type="Pfam" id="PF01545"/>
    </source>
</evidence>
<proteinExistence type="predicted"/>
<sequence length="297" mass="30853">MTSCDKSCGCGPEPATTEAATAPSNEGTWVSSFSVPKMDCPSEERMIRLALNGFPELNSLSFDLSSRQVRAFHDGPVDQIATKLESLGLGATLLGTQPASQEAASANSASEELTASKEAGTLKILLGINAAMFVIELGAGLIAQSTGLIADSLDMFADAAVYGLALFAVGRAARLQVRAAHLAGIFQIVLALGVLVEVVRRFMYGSEPESMLMMGIGLVALVANVSCLLMIYGHREGGAHMKASWIFSANDVLANIGVIAAGALVAWTGSPYPDLVIGTVVGLIVLNGARRILALKA</sequence>
<gene>
    <name evidence="9" type="ORF">TUM20286_55150</name>
</gene>
<dbReference type="InterPro" id="IPR027469">
    <property type="entry name" value="Cation_efflux_TMD_sf"/>
</dbReference>
<dbReference type="Pfam" id="PF01545">
    <property type="entry name" value="Cation_efflux"/>
    <property type="match status" value="1"/>
</dbReference>
<evidence type="ECO:0000256" key="2">
    <source>
        <dbReference type="ARBA" id="ARBA00022692"/>
    </source>
</evidence>
<evidence type="ECO:0000256" key="1">
    <source>
        <dbReference type="ARBA" id="ARBA00004141"/>
    </source>
</evidence>
<dbReference type="PANTHER" id="PTHR11562:SF17">
    <property type="entry name" value="RE54080P-RELATED"/>
    <property type="match status" value="1"/>
</dbReference>
<dbReference type="InterPro" id="IPR058533">
    <property type="entry name" value="Cation_efflux_TM"/>
</dbReference>
<feature type="compositionally biased region" description="Low complexity" evidence="6">
    <location>
        <begin position="12"/>
        <end position="23"/>
    </location>
</feature>
<keyword evidence="2 7" id="KW-0812">Transmembrane</keyword>
<feature type="region of interest" description="Disordered" evidence="6">
    <location>
        <begin position="1"/>
        <end position="28"/>
    </location>
</feature>
<dbReference type="Gene3D" id="3.30.70.100">
    <property type="match status" value="1"/>
</dbReference>
<comment type="caution">
    <text evidence="9">The sequence shown here is derived from an EMBL/GenBank/DDBJ whole genome shotgun (WGS) entry which is preliminary data.</text>
</comment>
<keyword evidence="3" id="KW-0862">Zinc</keyword>
<feature type="transmembrane region" description="Helical" evidence="7">
    <location>
        <begin position="275"/>
        <end position="293"/>
    </location>
</feature>
<dbReference type="Proteomes" id="UP001054892">
    <property type="component" value="Unassembled WGS sequence"/>
</dbReference>